<evidence type="ECO:0000313" key="5">
    <source>
        <dbReference type="Proteomes" id="UP000284095"/>
    </source>
</evidence>
<dbReference type="AlphaFoldDB" id="A0A414T1L4"/>
<dbReference type="Proteomes" id="UP000284095">
    <property type="component" value="Unassembled WGS sequence"/>
</dbReference>
<keyword evidence="5" id="KW-1185">Reference proteome</keyword>
<evidence type="ECO:0000313" key="6">
    <source>
        <dbReference type="Proteomes" id="UP000449249"/>
    </source>
</evidence>
<evidence type="ECO:0000313" key="7">
    <source>
        <dbReference type="Proteomes" id="UP000472916"/>
    </source>
</evidence>
<evidence type="ECO:0000313" key="3">
    <source>
        <dbReference type="EMBL" id="NSE57321.1"/>
    </source>
</evidence>
<dbReference type="Proteomes" id="UP000724058">
    <property type="component" value="Unassembled WGS sequence"/>
</dbReference>
<sequence>MVEHTANFSHVLFPPHIK</sequence>
<dbReference type="EMBL" id="WWSC01000003">
    <property type="protein sequence ID" value="MZK40739.1"/>
    <property type="molecule type" value="Genomic_DNA"/>
</dbReference>
<reference evidence="6 7" key="2">
    <citation type="journal article" date="2019" name="Nat. Med.">
        <title>A library of human gut bacterial isolates paired with longitudinal multiomics data enables mechanistic microbiome research.</title>
        <authorList>
            <person name="Poyet M."/>
            <person name="Groussin M."/>
            <person name="Gibbons S.M."/>
            <person name="Avila-Pacheco J."/>
            <person name="Jiang X."/>
            <person name="Kearney S.M."/>
            <person name="Perrotta A.R."/>
            <person name="Berdy B."/>
            <person name="Zhao S."/>
            <person name="Lieberman T.D."/>
            <person name="Swanson P.K."/>
            <person name="Smith M."/>
            <person name="Roesemann S."/>
            <person name="Alexander J.E."/>
            <person name="Rich S.A."/>
            <person name="Livny J."/>
            <person name="Vlamakis H."/>
            <person name="Clish C."/>
            <person name="Bullock K."/>
            <person name="Deik A."/>
            <person name="Scott J."/>
            <person name="Pierce K.A."/>
            <person name="Xavier R.J."/>
            <person name="Alm E.J."/>
        </authorList>
    </citation>
    <scope>NUCLEOTIDE SEQUENCE [LARGE SCALE GENOMIC DNA]</scope>
    <source>
        <strain evidence="1 6">BIOML-A1</strain>
        <strain evidence="2 7">BIOML-A6</strain>
    </source>
</reference>
<reference evidence="3" key="3">
    <citation type="journal article" date="2020" name="Cell Host Microbe">
        <title>Functional and Genomic Variation between Human-Derived Isolates of Lachnospiraceae Reveals Inter- and Intra-Species Diversity.</title>
        <authorList>
            <person name="Sorbara M.T."/>
            <person name="Littmann E.R."/>
            <person name="Fontana E."/>
            <person name="Moody T.U."/>
            <person name="Kohout C.E."/>
            <person name="Gjonbalaj M."/>
            <person name="Eaton V."/>
            <person name="Seok R."/>
            <person name="Leiner I.M."/>
            <person name="Pamer E.G."/>
        </authorList>
    </citation>
    <scope>NUCLEOTIDE SEQUENCE</scope>
    <source>
        <strain evidence="3">MSK.10.16</strain>
    </source>
</reference>
<dbReference type="Proteomes" id="UP000472916">
    <property type="component" value="Unassembled WGS sequence"/>
</dbReference>
<dbReference type="Proteomes" id="UP000449249">
    <property type="component" value="Unassembled WGS sequence"/>
</dbReference>
<reference evidence="4 5" key="1">
    <citation type="submission" date="2018-08" db="EMBL/GenBank/DDBJ databases">
        <title>A genome reference for cultivated species of the human gut microbiota.</title>
        <authorList>
            <person name="Zou Y."/>
            <person name="Xue W."/>
            <person name="Luo G."/>
        </authorList>
    </citation>
    <scope>NUCLEOTIDE SEQUENCE [LARGE SCALE GENOMIC DNA]</scope>
    <source>
        <strain evidence="4 5">AM22-22</strain>
    </source>
</reference>
<comment type="caution">
    <text evidence="4">The sequence shown here is derived from an EMBL/GenBank/DDBJ whole genome shotgun (WGS) entry which is preliminary data.</text>
</comment>
<proteinExistence type="predicted"/>
<dbReference type="EMBL" id="QRIC01000003">
    <property type="protein sequence ID" value="RHG28108.1"/>
    <property type="molecule type" value="Genomic_DNA"/>
</dbReference>
<protein>
    <submittedName>
        <fullName evidence="4">Uncharacterized protein</fullName>
    </submittedName>
</protein>
<gene>
    <name evidence="4" type="ORF">DW265_02730</name>
    <name evidence="3" type="ORF">G4332_04150</name>
    <name evidence="2" type="ORF">GT528_03275</name>
    <name evidence="1" type="ORF">GT576_07065</name>
</gene>
<evidence type="ECO:0000313" key="4">
    <source>
        <dbReference type="EMBL" id="RHG28108.1"/>
    </source>
</evidence>
<dbReference type="EMBL" id="WWSH01000004">
    <property type="protein sequence ID" value="MZK10106.1"/>
    <property type="molecule type" value="Genomic_DNA"/>
</dbReference>
<accession>A0A414T1L4</accession>
<reference evidence="3" key="4">
    <citation type="submission" date="2020-02" db="EMBL/GenBank/DDBJ databases">
        <authorList>
            <person name="Littmann E."/>
            <person name="Sorbara M."/>
        </authorList>
    </citation>
    <scope>NUCLEOTIDE SEQUENCE</scope>
    <source>
        <strain evidence="3">MSK.10.16</strain>
    </source>
</reference>
<name>A0A414T1L4_9FIRM</name>
<evidence type="ECO:0000313" key="1">
    <source>
        <dbReference type="EMBL" id="MZK10106.1"/>
    </source>
</evidence>
<evidence type="ECO:0000313" key="2">
    <source>
        <dbReference type="EMBL" id="MZK40739.1"/>
    </source>
</evidence>
<organism evidence="4 5">
    <name type="scientific">Dorea longicatena</name>
    <dbReference type="NCBI Taxonomy" id="88431"/>
    <lineage>
        <taxon>Bacteria</taxon>
        <taxon>Bacillati</taxon>
        <taxon>Bacillota</taxon>
        <taxon>Clostridia</taxon>
        <taxon>Lachnospirales</taxon>
        <taxon>Lachnospiraceae</taxon>
        <taxon>Dorea</taxon>
    </lineage>
</organism>
<dbReference type="EMBL" id="JAAIOD010000003">
    <property type="protein sequence ID" value="NSE57321.1"/>
    <property type="molecule type" value="Genomic_DNA"/>
</dbReference>